<reference evidence="2" key="1">
    <citation type="submission" date="2025-08" db="UniProtKB">
        <authorList>
            <consortium name="RefSeq"/>
        </authorList>
    </citation>
    <scope>IDENTIFICATION</scope>
</reference>
<dbReference type="RefSeq" id="XP_022111711.1">
    <property type="nucleotide sequence ID" value="XM_022256019.1"/>
</dbReference>
<protein>
    <submittedName>
        <fullName evidence="2">Uncharacterized protein LOC110990945</fullName>
    </submittedName>
</protein>
<gene>
    <name evidence="2" type="primary">LOC110990945</name>
</gene>
<name>A0A8B8A6T2_ACAPL</name>
<keyword evidence="1" id="KW-1185">Reference proteome</keyword>
<dbReference type="GeneID" id="110990945"/>
<dbReference type="KEGG" id="aplc:110990945"/>
<accession>A0A8B8A6T2</accession>
<evidence type="ECO:0000313" key="2">
    <source>
        <dbReference type="RefSeq" id="XP_022111711.1"/>
    </source>
</evidence>
<sequence length="170" mass="19016">MWTAASWDASVMGVGGSYRNDSLHRAWRSTDLNVRRVKLSLCDFIGCRAEVLFNGTGSDILNWFTKDRLISSPWEDLKSTGVNFFSIEGDTVLDRRFFINDIYGGCPNDVGWLAVVESKTQAACEWERYSAYPVIVYSAAAGKVRWQDLLTTGANTVGRADYLTIHVDAE</sequence>
<dbReference type="OrthoDB" id="6134084at2759"/>
<proteinExistence type="predicted"/>
<dbReference type="Proteomes" id="UP000694845">
    <property type="component" value="Unplaced"/>
</dbReference>
<dbReference type="AlphaFoldDB" id="A0A8B8A6T2"/>
<organism evidence="1 2">
    <name type="scientific">Acanthaster planci</name>
    <name type="common">Crown-of-thorns starfish</name>
    <dbReference type="NCBI Taxonomy" id="133434"/>
    <lineage>
        <taxon>Eukaryota</taxon>
        <taxon>Metazoa</taxon>
        <taxon>Echinodermata</taxon>
        <taxon>Eleutherozoa</taxon>
        <taxon>Asterozoa</taxon>
        <taxon>Asteroidea</taxon>
        <taxon>Valvatacea</taxon>
        <taxon>Valvatida</taxon>
        <taxon>Acanthasteridae</taxon>
        <taxon>Acanthaster</taxon>
    </lineage>
</organism>
<dbReference type="OMA" id="WERYSAY"/>
<evidence type="ECO:0000313" key="1">
    <source>
        <dbReference type="Proteomes" id="UP000694845"/>
    </source>
</evidence>